<keyword evidence="2" id="KW-1185">Reference proteome</keyword>
<proteinExistence type="predicted"/>
<reference evidence="3" key="1">
    <citation type="submission" date="2016-06" db="UniProtKB">
        <authorList>
            <consortium name="WormBaseParasite"/>
        </authorList>
    </citation>
    <scope>IDENTIFICATION</scope>
</reference>
<reference evidence="1 2" key="2">
    <citation type="submission" date="2018-11" db="EMBL/GenBank/DDBJ databases">
        <authorList>
            <consortium name="Pathogen Informatics"/>
        </authorList>
    </citation>
    <scope>NUCLEOTIDE SEQUENCE [LARGE SCALE GENOMIC DNA]</scope>
</reference>
<dbReference type="WBParaSite" id="TCNE_0001314901-mRNA-1">
    <property type="protein sequence ID" value="TCNE_0001314901-mRNA-1"/>
    <property type="gene ID" value="TCNE_0001314901"/>
</dbReference>
<protein>
    <submittedName>
        <fullName evidence="3">Sema domain-containing protein</fullName>
    </submittedName>
</protein>
<evidence type="ECO:0000313" key="3">
    <source>
        <dbReference type="WBParaSite" id="TCNE_0001314901-mRNA-1"/>
    </source>
</evidence>
<name>A0A183UXC9_TOXCA</name>
<evidence type="ECO:0000313" key="2">
    <source>
        <dbReference type="Proteomes" id="UP000050794"/>
    </source>
</evidence>
<dbReference type="Proteomes" id="UP000050794">
    <property type="component" value="Unassembled WGS sequence"/>
</dbReference>
<sequence>MTLASPTNSYSYQQLHFDKIAITAVGEIAIVATNKTSDGQCAFVESRSRVPESNCGFADDPHQSIFVDRTAQCRSTAGSTWAAVFPRTR</sequence>
<evidence type="ECO:0000313" key="1">
    <source>
        <dbReference type="EMBL" id="VDM44470.1"/>
    </source>
</evidence>
<dbReference type="EMBL" id="UYWY01021583">
    <property type="protein sequence ID" value="VDM44470.1"/>
    <property type="molecule type" value="Genomic_DNA"/>
</dbReference>
<accession>A0A183UXC9</accession>
<organism evidence="2 3">
    <name type="scientific">Toxocara canis</name>
    <name type="common">Canine roundworm</name>
    <dbReference type="NCBI Taxonomy" id="6265"/>
    <lineage>
        <taxon>Eukaryota</taxon>
        <taxon>Metazoa</taxon>
        <taxon>Ecdysozoa</taxon>
        <taxon>Nematoda</taxon>
        <taxon>Chromadorea</taxon>
        <taxon>Rhabditida</taxon>
        <taxon>Spirurina</taxon>
        <taxon>Ascaridomorpha</taxon>
        <taxon>Ascaridoidea</taxon>
        <taxon>Toxocaridae</taxon>
        <taxon>Toxocara</taxon>
    </lineage>
</organism>
<dbReference type="AlphaFoldDB" id="A0A183UXC9"/>
<gene>
    <name evidence="1" type="ORF">TCNE_LOCUS13149</name>
</gene>